<dbReference type="Proteomes" id="UP000058857">
    <property type="component" value="Chromosome 1"/>
</dbReference>
<dbReference type="EMBL" id="CP012029">
    <property type="protein sequence ID" value="ALO28131.1"/>
    <property type="molecule type" value="Genomic_DNA"/>
</dbReference>
<reference evidence="1 2" key="1">
    <citation type="journal article" date="2015" name="PLoS Negl. Trop. Dis.">
        <title>Distribution of Plasmids in Distinct Leptospira Pathogenic Species.</title>
        <authorList>
            <person name="Wang Y."/>
            <person name="Zhuang X."/>
            <person name="Zhong Y."/>
            <person name="Zhang C."/>
            <person name="Zhang Y."/>
            <person name="Zeng L."/>
            <person name="Zhu Y."/>
            <person name="He P."/>
            <person name="Dong K."/>
            <person name="Pal U."/>
            <person name="Guo X."/>
            <person name="Qin J."/>
        </authorList>
    </citation>
    <scope>NUCLEOTIDE SEQUENCE [LARGE SCALE GENOMIC DNA]</scope>
    <source>
        <strain evidence="1 2">56604</strain>
    </source>
</reference>
<gene>
    <name evidence="1" type="ORF">LBBP_03981</name>
</gene>
<sequence length="43" mass="5181">MLEAVLLIRIMEFFNNSNVETRIKARTRKEFPKDVNYTVRHSL</sequence>
<evidence type="ECO:0000313" key="2">
    <source>
        <dbReference type="Proteomes" id="UP000058857"/>
    </source>
</evidence>
<dbReference type="AlphaFoldDB" id="A0A0S2IXW4"/>
<proteinExistence type="predicted"/>
<evidence type="ECO:0000313" key="1">
    <source>
        <dbReference type="EMBL" id="ALO28131.1"/>
    </source>
</evidence>
<organism evidence="1">
    <name type="scientific">Leptospira borgpetersenii serovar Ballum</name>
    <dbReference type="NCBI Taxonomy" id="280505"/>
    <lineage>
        <taxon>Bacteria</taxon>
        <taxon>Pseudomonadati</taxon>
        <taxon>Spirochaetota</taxon>
        <taxon>Spirochaetia</taxon>
        <taxon>Leptospirales</taxon>
        <taxon>Leptospiraceae</taxon>
        <taxon>Leptospira</taxon>
    </lineage>
</organism>
<accession>A0A0S2IXW4</accession>
<name>A0A0S2IXW4_LEPBO</name>
<protein>
    <submittedName>
        <fullName evidence="1">Uncharacterized protein</fullName>
    </submittedName>
</protein>
<dbReference type="PATRIC" id="fig|280505.15.peg.3874"/>